<dbReference type="PANTHER" id="PTHR10622:SF13">
    <property type="entry name" value="NACHT DOMAIN-CONTAINING PROTEIN"/>
    <property type="match status" value="1"/>
</dbReference>
<dbReference type="SUPFAM" id="SSF52540">
    <property type="entry name" value="P-loop containing nucleoside triphosphate hydrolases"/>
    <property type="match status" value="1"/>
</dbReference>
<evidence type="ECO:0000259" key="3">
    <source>
        <dbReference type="Pfam" id="PF24883"/>
    </source>
</evidence>
<dbReference type="Pfam" id="PF24883">
    <property type="entry name" value="NPHP3_N"/>
    <property type="match status" value="1"/>
</dbReference>
<organism evidence="4 5">
    <name type="scientific">Setomelanomma holmii</name>
    <dbReference type="NCBI Taxonomy" id="210430"/>
    <lineage>
        <taxon>Eukaryota</taxon>
        <taxon>Fungi</taxon>
        <taxon>Dikarya</taxon>
        <taxon>Ascomycota</taxon>
        <taxon>Pezizomycotina</taxon>
        <taxon>Dothideomycetes</taxon>
        <taxon>Pleosporomycetidae</taxon>
        <taxon>Pleosporales</taxon>
        <taxon>Pleosporineae</taxon>
        <taxon>Phaeosphaeriaceae</taxon>
        <taxon>Setomelanomma</taxon>
    </lineage>
</organism>
<dbReference type="InterPro" id="IPR010730">
    <property type="entry name" value="HET"/>
</dbReference>
<name>A0A9P4LI22_9PLEO</name>
<reference evidence="4" key="1">
    <citation type="journal article" date="2020" name="Stud. Mycol.">
        <title>101 Dothideomycetes genomes: a test case for predicting lifestyles and emergence of pathogens.</title>
        <authorList>
            <person name="Haridas S."/>
            <person name="Albert R."/>
            <person name="Binder M."/>
            <person name="Bloem J."/>
            <person name="Labutti K."/>
            <person name="Salamov A."/>
            <person name="Andreopoulos B."/>
            <person name="Baker S."/>
            <person name="Barry K."/>
            <person name="Bills G."/>
            <person name="Bluhm B."/>
            <person name="Cannon C."/>
            <person name="Castanera R."/>
            <person name="Culley D."/>
            <person name="Daum C."/>
            <person name="Ezra D."/>
            <person name="Gonzalez J."/>
            <person name="Henrissat B."/>
            <person name="Kuo A."/>
            <person name="Liang C."/>
            <person name="Lipzen A."/>
            <person name="Lutzoni F."/>
            <person name="Magnuson J."/>
            <person name="Mondo S."/>
            <person name="Nolan M."/>
            <person name="Ohm R."/>
            <person name="Pangilinan J."/>
            <person name="Park H.-J."/>
            <person name="Ramirez L."/>
            <person name="Alfaro M."/>
            <person name="Sun H."/>
            <person name="Tritt A."/>
            <person name="Yoshinaga Y."/>
            <person name="Zwiers L.-H."/>
            <person name="Turgeon B."/>
            <person name="Goodwin S."/>
            <person name="Spatafora J."/>
            <person name="Crous P."/>
            <person name="Grigoriev I."/>
        </authorList>
    </citation>
    <scope>NUCLEOTIDE SEQUENCE</scope>
    <source>
        <strain evidence="4">CBS 110217</strain>
    </source>
</reference>
<dbReference type="OrthoDB" id="194358at2759"/>
<sequence length="698" mass="80193">MRFLQIDDDSKVSLVDPRFGTNDIRYAILSHTWGPVGDEVTFRDLQQGTGKGKAGFTKIAWCGQQAKKDSLQYFWVDTCCIDKSNSQELQESINSIYRWYQQAESCYVYLSDVCNSTLDDAAGQAAPRWKPAFRRSRWFTRGWTLQELIAPSSVEFFSKDDFYLGNKLSLEITINEVTSVAISALRHQAPLSHFSVDERLSWAKGRVTTREEDSAYCLLGIFDVQMPLVYAEGREKALKQLRREILEQHDDAEAPHTIVEQLDRDKMSTHHGLLWIKGKPGLGKSTLMKFAYVHTRRKLKDSVVVSFFSNARGAELAKSTVGTYRSLLAQLFERDPALQEALDIVSDLVTGSISQNFEWSVEILELLFEEALQRLGETSVICFIDALDECDESLVRDMVRSFEHIGALAVGHNVRFQICFSSRHYPHITINKGLSLALEEHNSRDIFSYIQSELRIGDSHLAQCIRREVQQEASRIFMWIVLVVRILNRDYNGGRIHDPRRKLREIPDDLHDLIRSILVHDLGSHSQKEMELRLQWVLFARYPLRPEELYFAILAGSDSDTVSAWDREEITSSVVKRLILNASKGLTEVTNSPGRIVQFIHESVREFLLKDGLTTIWLELKDNFEGQSHDTLKQCCIRSMDISPVVLQSRERRCTPKDQKSHITRAYPLLEYAVHNVWYHANEAAGYRVDQTCFLDWI</sequence>
<gene>
    <name evidence="4" type="ORF">EK21DRAFT_93488</name>
</gene>
<evidence type="ECO:0000259" key="2">
    <source>
        <dbReference type="Pfam" id="PF06985"/>
    </source>
</evidence>
<evidence type="ECO:0000313" key="4">
    <source>
        <dbReference type="EMBL" id="KAF2025157.1"/>
    </source>
</evidence>
<dbReference type="PANTHER" id="PTHR10622">
    <property type="entry name" value="HET DOMAIN-CONTAINING PROTEIN"/>
    <property type="match status" value="1"/>
</dbReference>
<evidence type="ECO:0000313" key="5">
    <source>
        <dbReference type="Proteomes" id="UP000799777"/>
    </source>
</evidence>
<dbReference type="Pfam" id="PF06985">
    <property type="entry name" value="HET"/>
    <property type="match status" value="1"/>
</dbReference>
<dbReference type="AlphaFoldDB" id="A0A9P4LI22"/>
<dbReference type="EMBL" id="ML978273">
    <property type="protein sequence ID" value="KAF2025157.1"/>
    <property type="molecule type" value="Genomic_DNA"/>
</dbReference>
<dbReference type="InterPro" id="IPR027417">
    <property type="entry name" value="P-loop_NTPase"/>
</dbReference>
<dbReference type="Proteomes" id="UP000799777">
    <property type="component" value="Unassembled WGS sequence"/>
</dbReference>
<dbReference type="InterPro" id="IPR056884">
    <property type="entry name" value="NPHP3-like_N"/>
</dbReference>
<protein>
    <submittedName>
        <fullName evidence="4">HET-domain-containing protein</fullName>
    </submittedName>
</protein>
<accession>A0A9P4LI22</accession>
<keyword evidence="1" id="KW-0677">Repeat</keyword>
<feature type="domain" description="Heterokaryon incompatibility" evidence="2">
    <location>
        <begin position="26"/>
        <end position="147"/>
    </location>
</feature>
<feature type="domain" description="Nephrocystin 3-like N-terminal" evidence="3">
    <location>
        <begin position="268"/>
        <end position="423"/>
    </location>
</feature>
<dbReference type="Gene3D" id="3.40.50.300">
    <property type="entry name" value="P-loop containing nucleotide triphosphate hydrolases"/>
    <property type="match status" value="1"/>
</dbReference>
<keyword evidence="5" id="KW-1185">Reference proteome</keyword>
<comment type="caution">
    <text evidence="4">The sequence shown here is derived from an EMBL/GenBank/DDBJ whole genome shotgun (WGS) entry which is preliminary data.</text>
</comment>
<evidence type="ECO:0000256" key="1">
    <source>
        <dbReference type="ARBA" id="ARBA00022737"/>
    </source>
</evidence>
<proteinExistence type="predicted"/>